<dbReference type="InterPro" id="IPR045336">
    <property type="entry name" value="MmgE_PrpD_N"/>
</dbReference>
<dbReference type="Pfam" id="PF19305">
    <property type="entry name" value="MmgE_PrpD_C"/>
    <property type="match status" value="1"/>
</dbReference>
<proteinExistence type="inferred from homology"/>
<evidence type="ECO:0000256" key="1">
    <source>
        <dbReference type="ARBA" id="ARBA00006174"/>
    </source>
</evidence>
<dbReference type="InterPro" id="IPR042188">
    <property type="entry name" value="MmgE/PrpD_sf_2"/>
</dbReference>
<dbReference type="InterPro" id="IPR042183">
    <property type="entry name" value="MmgE/PrpD_sf_1"/>
</dbReference>
<dbReference type="InterPro" id="IPR036148">
    <property type="entry name" value="MmgE/PrpD_sf"/>
</dbReference>
<organism evidence="4">
    <name type="scientific">Scytalidium album</name>
    <dbReference type="NCBI Taxonomy" id="1525810"/>
    <lineage>
        <taxon>Eukaryota</taxon>
        <taxon>Fungi</taxon>
        <taxon>Dikarya</taxon>
        <taxon>Ascomycota</taxon>
        <taxon>Pezizomycotina</taxon>
        <taxon>Leotiomycetes</taxon>
        <taxon>Leotiomycetes incertae sedis</taxon>
        <taxon>Scytalidium</taxon>
    </lineage>
</organism>
<evidence type="ECO:0000259" key="3">
    <source>
        <dbReference type="Pfam" id="PF19305"/>
    </source>
</evidence>
<comment type="similarity">
    <text evidence="1">Belongs to the PrpD family.</text>
</comment>
<accession>A0A8A5D7F7</accession>
<dbReference type="GO" id="GO:0016829">
    <property type="term" value="F:lyase activity"/>
    <property type="evidence" value="ECO:0007669"/>
    <property type="project" value="InterPro"/>
</dbReference>
<dbReference type="InterPro" id="IPR005656">
    <property type="entry name" value="MmgE_PrpD"/>
</dbReference>
<dbReference type="SUPFAM" id="SSF103378">
    <property type="entry name" value="2-methylcitrate dehydratase PrpD"/>
    <property type="match status" value="1"/>
</dbReference>
<feature type="domain" description="MmgE/PrpD C-terminal" evidence="3">
    <location>
        <begin position="286"/>
        <end position="455"/>
    </location>
</feature>
<dbReference type="InterPro" id="IPR045337">
    <property type="entry name" value="MmgE_PrpD_C"/>
</dbReference>
<dbReference type="PANTHER" id="PTHR16943">
    <property type="entry name" value="2-METHYLCITRATE DEHYDRATASE-RELATED"/>
    <property type="match status" value="1"/>
</dbReference>
<evidence type="ECO:0000313" key="4">
    <source>
        <dbReference type="EMBL" id="QTE76007.1"/>
    </source>
</evidence>
<dbReference type="Gene3D" id="1.10.4100.10">
    <property type="entry name" value="2-methylcitrate dehydratase PrpD"/>
    <property type="match status" value="1"/>
</dbReference>
<protein>
    <submittedName>
        <fullName evidence="4">ScyR7</fullName>
    </submittedName>
</protein>
<evidence type="ECO:0000259" key="2">
    <source>
        <dbReference type="Pfam" id="PF03972"/>
    </source>
</evidence>
<gene>
    <name evidence="4" type="primary">scyR7</name>
</gene>
<dbReference type="Gene3D" id="3.30.1330.120">
    <property type="entry name" value="2-methylcitrate dehydratase PrpD"/>
    <property type="match status" value="1"/>
</dbReference>
<reference evidence="4" key="1">
    <citation type="journal article" date="2020" name="Chem. Sci.">
        <title>Uncovering biosynthetic relationships between antifungal nonadrides and octadrides.</title>
        <authorList>
            <person name="de Mattos-Shipley K.M.J."/>
            <person name="Spencer C."/>
            <person name="Greco C."/>
            <person name="Heard D.M."/>
            <person name="O'Flynn D.E."/>
            <person name="Dao T.T."/>
            <person name="Song Z."/>
            <person name="Mulholland N.P."/>
            <person name="Vincent J.L."/>
            <person name="Simpson T.J."/>
            <person name="Cox R.R."/>
            <person name="Bailey A.M."/>
            <person name="Willis C.L."/>
        </authorList>
    </citation>
    <scope>NUCLEOTIDE SEQUENCE</scope>
    <source>
        <strain evidence="4">UAMH 3620</strain>
    </source>
</reference>
<name>A0A8A5D7F7_9PEZI</name>
<dbReference type="AlphaFoldDB" id="A0A8A5D7F7"/>
<feature type="domain" description="MmgE/PrpD N-terminal" evidence="2">
    <location>
        <begin position="12"/>
        <end position="268"/>
    </location>
</feature>
<sequence length="489" mass="53497">MSLPPYDSVIVDIATYVYHYPLSPTTSPKAFQYARIALLDAIGCAIETISKSADCRAIFGPIVPGTTTPDGFKLPGTSYQLDPLKGAFDMGTAIRFLDHNDAIAGADWGHPSGAILAITDWLSRSSASGKLEHQGPPLIIDTLLQAIIKAYDIQGCFLLKNAFNAHGLDHVILVKLASTAVVAWLLGLTEHQCQAAISHVWMDGHPLRVYRSGVNTIPRKGWAAGDACMKAVHLNLLTRAGQPGSPTVLTMPRWGFYATSFGNKQFEFPKQYGTWVIEHIFFKVMPVEGHGVSSVEAALIHSATLRARGLDAADHIARVEIRTNSAADMIINKKGILNNAADRDHCMQYIVALAFLKGSIPEAHDFQNSSPWATNPSLALLREKIDIRPDEQLTRGYLDLEKRSLAAGMTVHLTNGGVLDEVLVEFPIGHVQSSKTLGTVEQKYTRNMRLMFSEAEIVGARKAVEENGDMEISDFIDMFVRENPIALKL</sequence>
<dbReference type="Pfam" id="PF03972">
    <property type="entry name" value="MmgE_PrpD_N"/>
    <property type="match status" value="1"/>
</dbReference>
<dbReference type="PANTHER" id="PTHR16943:SF15">
    <property type="entry name" value="DEHYDRATASE (PRPD), PUTATIVE-RELATED"/>
    <property type="match status" value="1"/>
</dbReference>
<dbReference type="GO" id="GO:0005739">
    <property type="term" value="C:mitochondrion"/>
    <property type="evidence" value="ECO:0007669"/>
    <property type="project" value="TreeGrafter"/>
</dbReference>
<dbReference type="EMBL" id="MT724050">
    <property type="protein sequence ID" value="QTE76007.1"/>
    <property type="molecule type" value="Genomic_DNA"/>
</dbReference>